<evidence type="ECO:0000256" key="3">
    <source>
        <dbReference type="ARBA" id="ARBA00022695"/>
    </source>
</evidence>
<dbReference type="EMBL" id="LSDC01000060">
    <property type="protein sequence ID" value="KXB60111.1"/>
    <property type="molecule type" value="Genomic_DNA"/>
</dbReference>
<feature type="binding site" evidence="9">
    <location>
        <position position="75"/>
    </location>
    <ligand>
        <name>substrate</name>
    </ligand>
</feature>
<dbReference type="PANTHER" id="PTHR21342">
    <property type="entry name" value="PHOSPHOPANTETHEINE ADENYLYLTRANSFERASE"/>
    <property type="match status" value="1"/>
</dbReference>
<dbReference type="Gene3D" id="3.40.50.620">
    <property type="entry name" value="HUPs"/>
    <property type="match status" value="1"/>
</dbReference>
<evidence type="ECO:0000256" key="1">
    <source>
        <dbReference type="ARBA" id="ARBA00022490"/>
    </source>
</evidence>
<dbReference type="EC" id="2.7.7.3" evidence="9"/>
<comment type="caution">
    <text evidence="11">The sequence shown here is derived from an EMBL/GenBank/DDBJ whole genome shotgun (WGS) entry which is preliminary data.</text>
</comment>
<reference evidence="12" key="1">
    <citation type="submission" date="2016-01" db="EMBL/GenBank/DDBJ databases">
        <authorList>
            <person name="Mitreva M."/>
            <person name="Pepin K.H."/>
            <person name="Mihindukulasuriya K.A."/>
            <person name="Fulton R."/>
            <person name="Fronick C."/>
            <person name="O'Laughlin M."/>
            <person name="Miner T."/>
            <person name="Herter B."/>
            <person name="Rosa B.A."/>
            <person name="Cordes M."/>
            <person name="Tomlinson C."/>
            <person name="Wollam A."/>
            <person name="Palsikar V.B."/>
            <person name="Mardis E.R."/>
            <person name="Wilson R.K."/>
        </authorList>
    </citation>
    <scope>NUCLEOTIDE SEQUENCE [LARGE SCALE GENOMIC DNA]</scope>
    <source>
        <strain evidence="12">DNF01167</strain>
    </source>
</reference>
<dbReference type="InterPro" id="IPR004821">
    <property type="entry name" value="Cyt_trans-like"/>
</dbReference>
<comment type="pathway">
    <text evidence="9">Cofactor biosynthesis; coenzyme A biosynthesis; CoA from (R)-pantothenate: step 4/5.</text>
</comment>
<evidence type="ECO:0000256" key="2">
    <source>
        <dbReference type="ARBA" id="ARBA00022679"/>
    </source>
</evidence>
<evidence type="ECO:0000259" key="10">
    <source>
        <dbReference type="Pfam" id="PF01467"/>
    </source>
</evidence>
<comment type="subunit">
    <text evidence="9">Homohexamer.</text>
</comment>
<dbReference type="OrthoDB" id="9806661at2"/>
<evidence type="ECO:0000256" key="6">
    <source>
        <dbReference type="ARBA" id="ARBA00022842"/>
    </source>
</evidence>
<feature type="binding site" evidence="9">
    <location>
        <position position="19"/>
    </location>
    <ligand>
        <name>ATP</name>
        <dbReference type="ChEBI" id="CHEBI:30616"/>
    </ligand>
</feature>
<dbReference type="Pfam" id="PF01467">
    <property type="entry name" value="CTP_transf_like"/>
    <property type="match status" value="1"/>
</dbReference>
<comment type="function">
    <text evidence="9">Reversibly transfers an adenylyl group from ATP to 4'-phosphopantetheine, yielding dephospho-CoA (dPCoA) and pyrophosphate.</text>
</comment>
<keyword evidence="2 9" id="KW-0808">Transferase</keyword>
<feature type="binding site" evidence="9">
    <location>
        <begin position="90"/>
        <end position="92"/>
    </location>
    <ligand>
        <name>ATP</name>
        <dbReference type="ChEBI" id="CHEBI:30616"/>
    </ligand>
</feature>
<evidence type="ECO:0000313" key="12">
    <source>
        <dbReference type="Proteomes" id="UP000070355"/>
    </source>
</evidence>
<dbReference type="PATRIC" id="fig|1379.3.peg.889"/>
<dbReference type="RefSeq" id="WP_060914085.1">
    <property type="nucleotide sequence ID" value="NZ_JAGZGJ010000038.1"/>
</dbReference>
<proteinExistence type="inferred from homology"/>
<evidence type="ECO:0000256" key="9">
    <source>
        <dbReference type="HAMAP-Rule" id="MF_00151"/>
    </source>
</evidence>
<dbReference type="NCBIfam" id="TIGR00125">
    <property type="entry name" value="cyt_tran_rel"/>
    <property type="match status" value="1"/>
</dbReference>
<organism evidence="11 12">
    <name type="scientific">Gemella haemolysans</name>
    <dbReference type="NCBI Taxonomy" id="1379"/>
    <lineage>
        <taxon>Bacteria</taxon>
        <taxon>Bacillati</taxon>
        <taxon>Bacillota</taxon>
        <taxon>Bacilli</taxon>
        <taxon>Bacillales</taxon>
        <taxon>Gemellaceae</taxon>
        <taxon>Gemella</taxon>
    </lineage>
</organism>
<comment type="catalytic activity">
    <reaction evidence="8 9">
        <text>(R)-4'-phosphopantetheine + ATP + H(+) = 3'-dephospho-CoA + diphosphate</text>
        <dbReference type="Rhea" id="RHEA:19801"/>
        <dbReference type="ChEBI" id="CHEBI:15378"/>
        <dbReference type="ChEBI" id="CHEBI:30616"/>
        <dbReference type="ChEBI" id="CHEBI:33019"/>
        <dbReference type="ChEBI" id="CHEBI:57328"/>
        <dbReference type="ChEBI" id="CHEBI:61723"/>
        <dbReference type="EC" id="2.7.7.3"/>
    </reaction>
</comment>
<accession>A0A133ZXG4</accession>
<dbReference type="CDD" id="cd02163">
    <property type="entry name" value="PPAT"/>
    <property type="match status" value="1"/>
</dbReference>
<keyword evidence="3 9" id="KW-0548">Nucleotidyltransferase</keyword>
<dbReference type="STRING" id="1379.HMPREF3186_00907"/>
<dbReference type="HAMAP" id="MF_00151">
    <property type="entry name" value="PPAT_bact"/>
    <property type="match status" value="1"/>
</dbReference>
<evidence type="ECO:0000256" key="7">
    <source>
        <dbReference type="ARBA" id="ARBA00022993"/>
    </source>
</evidence>
<feature type="site" description="Transition state stabilizer" evidence="9">
    <location>
        <position position="19"/>
    </location>
</feature>
<keyword evidence="6 9" id="KW-0460">Magnesium</keyword>
<feature type="domain" description="Cytidyltransferase-like" evidence="10">
    <location>
        <begin position="7"/>
        <end position="134"/>
    </location>
</feature>
<dbReference type="UniPathway" id="UPA00241">
    <property type="reaction ID" value="UER00355"/>
</dbReference>
<dbReference type="SUPFAM" id="SSF52374">
    <property type="entry name" value="Nucleotidylyl transferase"/>
    <property type="match status" value="1"/>
</dbReference>
<keyword evidence="7 9" id="KW-0173">Coenzyme A biosynthesis</keyword>
<evidence type="ECO:0000256" key="8">
    <source>
        <dbReference type="ARBA" id="ARBA00029346"/>
    </source>
</evidence>
<dbReference type="InterPro" id="IPR001980">
    <property type="entry name" value="PPAT"/>
</dbReference>
<comment type="cofactor">
    <cofactor evidence="9">
        <name>Mg(2+)</name>
        <dbReference type="ChEBI" id="CHEBI:18420"/>
    </cofactor>
</comment>
<gene>
    <name evidence="9" type="primary">coaD</name>
    <name evidence="11" type="ORF">HMPREF3186_00907</name>
</gene>
<feature type="binding site" evidence="9">
    <location>
        <position position="100"/>
    </location>
    <ligand>
        <name>ATP</name>
        <dbReference type="ChEBI" id="CHEBI:30616"/>
    </ligand>
</feature>
<dbReference type="PANTHER" id="PTHR21342:SF1">
    <property type="entry name" value="PHOSPHOPANTETHEINE ADENYLYLTRANSFERASE"/>
    <property type="match status" value="1"/>
</dbReference>
<dbReference type="GO" id="GO:0005737">
    <property type="term" value="C:cytoplasm"/>
    <property type="evidence" value="ECO:0007669"/>
    <property type="project" value="UniProtKB-SubCell"/>
</dbReference>
<keyword evidence="1 9" id="KW-0963">Cytoplasm</keyword>
<dbReference type="GO" id="GO:0015937">
    <property type="term" value="P:coenzyme A biosynthetic process"/>
    <property type="evidence" value="ECO:0007669"/>
    <property type="project" value="UniProtKB-UniRule"/>
</dbReference>
<dbReference type="GO" id="GO:0005524">
    <property type="term" value="F:ATP binding"/>
    <property type="evidence" value="ECO:0007669"/>
    <property type="project" value="UniProtKB-KW"/>
</dbReference>
<feature type="binding site" evidence="9">
    <location>
        <begin position="125"/>
        <end position="131"/>
    </location>
    <ligand>
        <name>ATP</name>
        <dbReference type="ChEBI" id="CHEBI:30616"/>
    </ligand>
</feature>
<keyword evidence="5 9" id="KW-0067">ATP-binding</keyword>
<evidence type="ECO:0000313" key="11">
    <source>
        <dbReference type="EMBL" id="KXB60111.1"/>
    </source>
</evidence>
<evidence type="ECO:0000256" key="4">
    <source>
        <dbReference type="ARBA" id="ARBA00022741"/>
    </source>
</evidence>
<feature type="binding site" evidence="9">
    <location>
        <position position="89"/>
    </location>
    <ligand>
        <name>substrate</name>
    </ligand>
</feature>
<feature type="binding site" evidence="9">
    <location>
        <position position="11"/>
    </location>
    <ligand>
        <name>substrate</name>
    </ligand>
</feature>
<dbReference type="Proteomes" id="UP000070355">
    <property type="component" value="Unassembled WGS sequence"/>
</dbReference>
<dbReference type="AlphaFoldDB" id="A0A133ZXG4"/>
<comment type="subcellular location">
    <subcellularLocation>
        <location evidence="9">Cytoplasm</location>
    </subcellularLocation>
</comment>
<comment type="similarity">
    <text evidence="9">Belongs to the bacterial CoaD family.</text>
</comment>
<name>A0A133ZXG4_9BACL</name>
<feature type="binding site" evidence="9">
    <location>
        <position position="43"/>
    </location>
    <ligand>
        <name>substrate</name>
    </ligand>
</feature>
<dbReference type="NCBIfam" id="TIGR01510">
    <property type="entry name" value="coaD_prev_kdtB"/>
    <property type="match status" value="1"/>
</dbReference>
<dbReference type="GO" id="GO:0004595">
    <property type="term" value="F:pantetheine-phosphate adenylyltransferase activity"/>
    <property type="evidence" value="ECO:0007669"/>
    <property type="project" value="UniProtKB-UniRule"/>
</dbReference>
<evidence type="ECO:0000256" key="5">
    <source>
        <dbReference type="ARBA" id="ARBA00022840"/>
    </source>
</evidence>
<sequence>MKRKIAIVPGSFDPITYGHIDIIKRSSELFDEIIVAILVNPDKKYLFSLEERVEMIEETIKDIPNVKVDAFSGLLVNYAKKVGSSVIVRGLRAVSDFEYEMQLTFMNKALDEGIETFYMMANKQYSFISSSIVKGVSGFGADLSKFVPKNVEERLEKKMKERG</sequence>
<keyword evidence="4 9" id="KW-0547">Nucleotide-binding</keyword>
<protein>
    <recommendedName>
        <fullName evidence="9">Phosphopantetheine adenylyltransferase</fullName>
        <ecNumber evidence="9">2.7.7.3</ecNumber>
    </recommendedName>
    <alternativeName>
        <fullName evidence="9">Dephospho-CoA pyrophosphorylase</fullName>
    </alternativeName>
    <alternativeName>
        <fullName evidence="9">Pantetheine-phosphate adenylyltransferase</fullName>
        <shortName evidence="9">PPAT</shortName>
    </alternativeName>
</protein>
<feature type="binding site" evidence="9">
    <location>
        <begin position="11"/>
        <end position="12"/>
    </location>
    <ligand>
        <name>ATP</name>
        <dbReference type="ChEBI" id="CHEBI:30616"/>
    </ligand>
</feature>
<dbReference type="PRINTS" id="PR01020">
    <property type="entry name" value="LPSBIOSNTHSS"/>
</dbReference>
<dbReference type="InterPro" id="IPR014729">
    <property type="entry name" value="Rossmann-like_a/b/a_fold"/>
</dbReference>